<feature type="binding site" evidence="7">
    <location>
        <position position="316"/>
    </location>
    <ligand>
        <name>[4Fe-4S] cluster</name>
        <dbReference type="ChEBI" id="CHEBI:49883"/>
    </ligand>
</feature>
<evidence type="ECO:0000259" key="8">
    <source>
        <dbReference type="Pfam" id="PF04551"/>
    </source>
</evidence>
<comment type="similarity">
    <text evidence="7">Belongs to the IspG family.</text>
</comment>
<dbReference type="SUPFAM" id="SSF56014">
    <property type="entry name" value="Nitrite and sulphite reductase 4Fe-4S domain-like"/>
    <property type="match status" value="1"/>
</dbReference>
<dbReference type="PIRSF" id="PIRSF004640">
    <property type="entry name" value="IspG"/>
    <property type="match status" value="1"/>
</dbReference>
<dbReference type="Gene3D" id="3.30.413.10">
    <property type="entry name" value="Sulfite Reductase Hemoprotein, domain 1"/>
    <property type="match status" value="1"/>
</dbReference>
<keyword evidence="11" id="KW-1185">Reference proteome</keyword>
<evidence type="ECO:0000259" key="9">
    <source>
        <dbReference type="Pfam" id="PF26540"/>
    </source>
</evidence>
<gene>
    <name evidence="7 10" type="primary">ispG</name>
    <name evidence="10" type="synonym">gcpE</name>
    <name evidence="10" type="ORF">RM479_13920</name>
</gene>
<dbReference type="InterPro" id="IPR016425">
    <property type="entry name" value="IspG_bac"/>
</dbReference>
<comment type="catalytic activity">
    <reaction evidence="7">
        <text>(2E)-4-hydroxy-3-methylbut-2-enyl diphosphate + oxidized [flavodoxin] + H2O + 2 H(+) = 2-C-methyl-D-erythritol 2,4-cyclic diphosphate + reduced [flavodoxin]</text>
        <dbReference type="Rhea" id="RHEA:43604"/>
        <dbReference type="Rhea" id="RHEA-COMP:10622"/>
        <dbReference type="Rhea" id="RHEA-COMP:10623"/>
        <dbReference type="ChEBI" id="CHEBI:15377"/>
        <dbReference type="ChEBI" id="CHEBI:15378"/>
        <dbReference type="ChEBI" id="CHEBI:57618"/>
        <dbReference type="ChEBI" id="CHEBI:58210"/>
        <dbReference type="ChEBI" id="CHEBI:58483"/>
        <dbReference type="ChEBI" id="CHEBI:128753"/>
        <dbReference type="EC" id="1.17.7.3"/>
    </reaction>
</comment>
<dbReference type="NCBIfam" id="NF001540">
    <property type="entry name" value="PRK00366.1"/>
    <property type="match status" value="1"/>
</dbReference>
<evidence type="ECO:0000256" key="6">
    <source>
        <dbReference type="ARBA" id="ARBA00023229"/>
    </source>
</evidence>
<comment type="cofactor">
    <cofactor evidence="7">
        <name>[4Fe-4S] cluster</name>
        <dbReference type="ChEBI" id="CHEBI:49883"/>
    </cofactor>
    <text evidence="7">Binds 1 [4Fe-4S] cluster.</text>
</comment>
<feature type="binding site" evidence="7">
    <location>
        <position position="281"/>
    </location>
    <ligand>
        <name>[4Fe-4S] cluster</name>
        <dbReference type="ChEBI" id="CHEBI:49883"/>
    </ligand>
</feature>
<dbReference type="InterPro" id="IPR045854">
    <property type="entry name" value="NO2/SO3_Rdtase_4Fe4S_sf"/>
</dbReference>
<dbReference type="InterPro" id="IPR058578">
    <property type="entry name" value="IspG_TIM"/>
</dbReference>
<feature type="binding site" evidence="7">
    <location>
        <position position="323"/>
    </location>
    <ligand>
        <name>[4Fe-4S] cluster</name>
        <dbReference type="ChEBI" id="CHEBI:49883"/>
    </ligand>
</feature>
<evidence type="ECO:0000313" key="11">
    <source>
        <dbReference type="Proteomes" id="UP001183390"/>
    </source>
</evidence>
<evidence type="ECO:0000256" key="7">
    <source>
        <dbReference type="HAMAP-Rule" id="MF_00159"/>
    </source>
</evidence>
<keyword evidence="3 7" id="KW-0560">Oxidoreductase</keyword>
<dbReference type="PANTHER" id="PTHR30454">
    <property type="entry name" value="4-HYDROXY-3-METHYLBUT-2-EN-1-YL DIPHOSPHATE SYNTHASE"/>
    <property type="match status" value="1"/>
</dbReference>
<dbReference type="GO" id="GO:0046429">
    <property type="term" value="F:4-hydroxy-3-methylbut-2-en-1-yl diphosphate synthase activity (ferredoxin)"/>
    <property type="evidence" value="ECO:0007669"/>
    <property type="project" value="UniProtKB-EC"/>
</dbReference>
<comment type="caution">
    <text evidence="10">The sequence shown here is derived from an EMBL/GenBank/DDBJ whole genome shotgun (WGS) entry which is preliminary data.</text>
</comment>
<comment type="pathway">
    <text evidence="7">Isoprenoid biosynthesis; isopentenyl diphosphate biosynthesis via DXP pathway; isopentenyl diphosphate from 1-deoxy-D-xylulose 5-phosphate: step 5/6.</text>
</comment>
<dbReference type="Proteomes" id="UP001183390">
    <property type="component" value="Unassembled WGS sequence"/>
</dbReference>
<dbReference type="Gene3D" id="3.20.20.20">
    <property type="entry name" value="Dihydropteroate synthase-like"/>
    <property type="match status" value="1"/>
</dbReference>
<feature type="domain" description="IspG C-terminal" evidence="9">
    <location>
        <begin position="277"/>
        <end position="363"/>
    </location>
</feature>
<feature type="binding site" evidence="7">
    <location>
        <position position="284"/>
    </location>
    <ligand>
        <name>[4Fe-4S] cluster</name>
        <dbReference type="ChEBI" id="CHEBI:49883"/>
    </ligand>
</feature>
<evidence type="ECO:0000256" key="1">
    <source>
        <dbReference type="ARBA" id="ARBA00022485"/>
    </source>
</evidence>
<dbReference type="RefSeq" id="WP_311512156.1">
    <property type="nucleotide sequence ID" value="NZ_JAVREP010000008.1"/>
</dbReference>
<organism evidence="10 11">
    <name type="scientific">Nocardiopsis lambiniae</name>
    <dbReference type="NCBI Taxonomy" id="3075539"/>
    <lineage>
        <taxon>Bacteria</taxon>
        <taxon>Bacillati</taxon>
        <taxon>Actinomycetota</taxon>
        <taxon>Actinomycetes</taxon>
        <taxon>Streptosporangiales</taxon>
        <taxon>Nocardiopsidaceae</taxon>
        <taxon>Nocardiopsis</taxon>
    </lineage>
</organism>
<protein>
    <recommendedName>
        <fullName evidence="7">4-hydroxy-3-methylbut-2-en-1-yl diphosphate synthase (flavodoxin)</fullName>
        <ecNumber evidence="7">1.17.7.3</ecNumber>
    </recommendedName>
    <alternativeName>
        <fullName evidence="7">1-hydroxy-2-methyl-2-(E)-butenyl 4-diphosphate synthase</fullName>
    </alternativeName>
</protein>
<dbReference type="PANTHER" id="PTHR30454:SF0">
    <property type="entry name" value="4-HYDROXY-3-METHYLBUT-2-EN-1-YL DIPHOSPHATE SYNTHASE (FERREDOXIN), CHLOROPLASTIC"/>
    <property type="match status" value="1"/>
</dbReference>
<keyword evidence="4 7" id="KW-0408">Iron</keyword>
<sequence length="386" mass="40264">MTTVDLGIPATPPRPLATRRKTRQIMVGNVPVGGDAPVSVQSMTTTRTSDVNATLQQIAELTASGCQIVRVAVPTNEDADALAVIAKKSQIPVIADIHFQPKYVFQAIDAGCAAVRVNPGNIKRFDDKVAEIAKAAGEAGTPIRIGVNAGSLDRRLLAKYGKATPEALVESALWECSLFEEHGFGDIKISVKHNDPVVMVNAYRQLASACDYPLHLGVTEAGPAFQGTIKSAVAFGALLSEGIGDTIRVSLSAPPVEEVKVGAQILESLGLRERGLEIVSCPSCGRAQVDVYTLAEEVSAGLEGLEVPLRVAVMGCVVNGPGEAREADLGVASGNGKGQIFVKGEVIKTVPESKIVETLIEEAMRIAEEMGEAGVGPGEPTVAVAG</sequence>
<reference evidence="11" key="1">
    <citation type="submission" date="2023-07" db="EMBL/GenBank/DDBJ databases">
        <title>30 novel species of actinomycetes from the DSMZ collection.</title>
        <authorList>
            <person name="Nouioui I."/>
        </authorList>
    </citation>
    <scope>NUCLEOTIDE SEQUENCE [LARGE SCALE GENOMIC DNA]</scope>
    <source>
        <strain evidence="11">DSM 44743</strain>
    </source>
</reference>
<dbReference type="SUPFAM" id="SSF51717">
    <property type="entry name" value="Dihydropteroate synthetase-like"/>
    <property type="match status" value="1"/>
</dbReference>
<accession>A0ABU2MA74</accession>
<feature type="domain" description="IspG TIM-barrel" evidence="8">
    <location>
        <begin position="22"/>
        <end position="262"/>
    </location>
</feature>
<dbReference type="HAMAP" id="MF_00159">
    <property type="entry name" value="IspG"/>
    <property type="match status" value="1"/>
</dbReference>
<dbReference type="NCBIfam" id="TIGR00612">
    <property type="entry name" value="ispG_gcpE"/>
    <property type="match status" value="1"/>
</dbReference>
<dbReference type="Pfam" id="PF26540">
    <property type="entry name" value="GcpE_C"/>
    <property type="match status" value="1"/>
</dbReference>
<dbReference type="EC" id="1.17.7.3" evidence="7"/>
<dbReference type="EMBL" id="JAVREP010000008">
    <property type="protein sequence ID" value="MDT0329512.1"/>
    <property type="molecule type" value="Genomic_DNA"/>
</dbReference>
<dbReference type="InterPro" id="IPR058579">
    <property type="entry name" value="IspG_C"/>
</dbReference>
<keyword evidence="1 7" id="KW-0004">4Fe-4S</keyword>
<evidence type="ECO:0000256" key="2">
    <source>
        <dbReference type="ARBA" id="ARBA00022723"/>
    </source>
</evidence>
<keyword evidence="6 7" id="KW-0414">Isoprene biosynthesis</keyword>
<evidence type="ECO:0000256" key="3">
    <source>
        <dbReference type="ARBA" id="ARBA00023002"/>
    </source>
</evidence>
<proteinExistence type="inferred from homology"/>
<keyword evidence="5 7" id="KW-0411">Iron-sulfur</keyword>
<dbReference type="InterPro" id="IPR011005">
    <property type="entry name" value="Dihydropteroate_synth-like_sf"/>
</dbReference>
<name>A0ABU2MA74_9ACTN</name>
<evidence type="ECO:0000313" key="10">
    <source>
        <dbReference type="EMBL" id="MDT0329512.1"/>
    </source>
</evidence>
<dbReference type="InterPro" id="IPR004588">
    <property type="entry name" value="IspG_bac-typ"/>
</dbReference>
<dbReference type="Pfam" id="PF04551">
    <property type="entry name" value="GcpE"/>
    <property type="match status" value="1"/>
</dbReference>
<comment type="function">
    <text evidence="7">Converts 2C-methyl-D-erythritol 2,4-cyclodiphosphate (ME-2,4cPP) into 1-hydroxy-2-methyl-2-(E)-butenyl 4-diphosphate.</text>
</comment>
<evidence type="ECO:0000256" key="5">
    <source>
        <dbReference type="ARBA" id="ARBA00023014"/>
    </source>
</evidence>
<keyword evidence="2 7" id="KW-0479">Metal-binding</keyword>
<evidence type="ECO:0000256" key="4">
    <source>
        <dbReference type="ARBA" id="ARBA00023004"/>
    </source>
</evidence>